<sequence>MHKLSPIREKRLRRSRFSSVLRPKRSLPSKQAIRCQSVAHVIRGSLLATGTGGLVSSENIRGRATID</sequence>
<accession>A0A5B7G8U0</accession>
<organism evidence="1 2">
    <name type="scientific">Portunus trituberculatus</name>
    <name type="common">Swimming crab</name>
    <name type="synonym">Neptunus trituberculatus</name>
    <dbReference type="NCBI Taxonomy" id="210409"/>
    <lineage>
        <taxon>Eukaryota</taxon>
        <taxon>Metazoa</taxon>
        <taxon>Ecdysozoa</taxon>
        <taxon>Arthropoda</taxon>
        <taxon>Crustacea</taxon>
        <taxon>Multicrustacea</taxon>
        <taxon>Malacostraca</taxon>
        <taxon>Eumalacostraca</taxon>
        <taxon>Eucarida</taxon>
        <taxon>Decapoda</taxon>
        <taxon>Pleocyemata</taxon>
        <taxon>Brachyura</taxon>
        <taxon>Eubrachyura</taxon>
        <taxon>Portunoidea</taxon>
        <taxon>Portunidae</taxon>
        <taxon>Portuninae</taxon>
        <taxon>Portunus</taxon>
    </lineage>
</organism>
<proteinExistence type="predicted"/>
<evidence type="ECO:0000313" key="1">
    <source>
        <dbReference type="EMBL" id="MPC53886.1"/>
    </source>
</evidence>
<gene>
    <name evidence="1" type="ORF">E2C01_047789</name>
</gene>
<name>A0A5B7G8U0_PORTR</name>
<dbReference type="AlphaFoldDB" id="A0A5B7G8U0"/>
<protein>
    <submittedName>
        <fullName evidence="1">Uncharacterized protein</fullName>
    </submittedName>
</protein>
<dbReference type="Proteomes" id="UP000324222">
    <property type="component" value="Unassembled WGS sequence"/>
</dbReference>
<comment type="caution">
    <text evidence="1">The sequence shown here is derived from an EMBL/GenBank/DDBJ whole genome shotgun (WGS) entry which is preliminary data.</text>
</comment>
<dbReference type="EMBL" id="VSRR010011957">
    <property type="protein sequence ID" value="MPC53886.1"/>
    <property type="molecule type" value="Genomic_DNA"/>
</dbReference>
<reference evidence="1 2" key="1">
    <citation type="submission" date="2019-05" db="EMBL/GenBank/DDBJ databases">
        <title>Another draft genome of Portunus trituberculatus and its Hox gene families provides insights of decapod evolution.</title>
        <authorList>
            <person name="Jeong J.-H."/>
            <person name="Song I."/>
            <person name="Kim S."/>
            <person name="Choi T."/>
            <person name="Kim D."/>
            <person name="Ryu S."/>
            <person name="Kim W."/>
        </authorList>
    </citation>
    <scope>NUCLEOTIDE SEQUENCE [LARGE SCALE GENOMIC DNA]</scope>
    <source>
        <tissue evidence="1">Muscle</tissue>
    </source>
</reference>
<keyword evidence="2" id="KW-1185">Reference proteome</keyword>
<evidence type="ECO:0000313" key="2">
    <source>
        <dbReference type="Proteomes" id="UP000324222"/>
    </source>
</evidence>